<sequence>HDLVIIGSGPSGYTAAVYAARAGLEPVVLAGSVTAGGALMNTTEVENFPGFPEGVMGPDLMENMRAQAEKFGARIEYDDAETVALHGPVKTITTVNGDTYRARAVILSTGSAYRELGLDDEKRLSGRGVSWCATCDGFFFRDQHIVVVGGGDSAVEEATFLTRFASKVTMVHRRDELRASKIMADRAHADPKIEFAWNAEVVAIAGDSKVEGITLRDTLTGETRDLDATGLFVAIGHDPRTDLVKGQITLDTDGYIVVEHPTTRTNIPGVFAAGDAVDHLYRQAITAAGTGCSAALDAQAYLTELADTAGEQDLAGTPATPNPEGLPTALEEIR</sequence>
<feature type="non-terminal residue" evidence="11">
    <location>
        <position position="1"/>
    </location>
</feature>
<keyword evidence="4" id="KW-1015">Disulfide bond</keyword>
<dbReference type="AlphaFoldDB" id="A0A2M9CBR7"/>
<dbReference type="GO" id="GO:0005737">
    <property type="term" value="C:cytoplasm"/>
    <property type="evidence" value="ECO:0007669"/>
    <property type="project" value="InterPro"/>
</dbReference>
<evidence type="ECO:0000313" key="11">
    <source>
        <dbReference type="EMBL" id="PJJ68532.1"/>
    </source>
</evidence>
<keyword evidence="3 7" id="KW-0560">Oxidoreductase</keyword>
<keyword evidence="12" id="KW-1185">Reference proteome</keyword>
<dbReference type="PRINTS" id="PR00469">
    <property type="entry name" value="PNDRDTASEII"/>
</dbReference>
<protein>
    <recommendedName>
        <fullName evidence="7">Thioredoxin reductase</fullName>
        <ecNumber evidence="7">1.8.1.9</ecNumber>
    </recommendedName>
</protein>
<keyword evidence="8" id="KW-0521">NADP</keyword>
<evidence type="ECO:0000256" key="1">
    <source>
        <dbReference type="ARBA" id="ARBA00022630"/>
    </source>
</evidence>
<dbReference type="PANTHER" id="PTHR48105">
    <property type="entry name" value="THIOREDOXIN REDUCTASE 1-RELATED-RELATED"/>
    <property type="match status" value="1"/>
</dbReference>
<dbReference type="Gene3D" id="3.50.50.60">
    <property type="entry name" value="FAD/NAD(P)-binding domain"/>
    <property type="match status" value="2"/>
</dbReference>
<comment type="catalytic activity">
    <reaction evidence="6 7">
        <text>[thioredoxin]-dithiol + NADP(+) = [thioredoxin]-disulfide + NADPH + H(+)</text>
        <dbReference type="Rhea" id="RHEA:20345"/>
        <dbReference type="Rhea" id="RHEA-COMP:10698"/>
        <dbReference type="Rhea" id="RHEA-COMP:10700"/>
        <dbReference type="ChEBI" id="CHEBI:15378"/>
        <dbReference type="ChEBI" id="CHEBI:29950"/>
        <dbReference type="ChEBI" id="CHEBI:50058"/>
        <dbReference type="ChEBI" id="CHEBI:57783"/>
        <dbReference type="ChEBI" id="CHEBI:58349"/>
        <dbReference type="EC" id="1.8.1.9"/>
    </reaction>
</comment>
<keyword evidence="2 7" id="KW-0274">FAD</keyword>
<comment type="similarity">
    <text evidence="7">Belongs to the class-II pyridine nucleotide-disulfide oxidoreductase family.</text>
</comment>
<dbReference type="InterPro" id="IPR005982">
    <property type="entry name" value="Thioredox_Rdtase"/>
</dbReference>
<evidence type="ECO:0000256" key="9">
    <source>
        <dbReference type="SAM" id="MobiDB-lite"/>
    </source>
</evidence>
<keyword evidence="5 7" id="KW-0676">Redox-active center</keyword>
<accession>A0A2M9CBR7</accession>
<evidence type="ECO:0000256" key="7">
    <source>
        <dbReference type="RuleBase" id="RU003880"/>
    </source>
</evidence>
<evidence type="ECO:0000256" key="3">
    <source>
        <dbReference type="ARBA" id="ARBA00023002"/>
    </source>
</evidence>
<feature type="domain" description="FAD/NAD(P)-binding" evidence="10">
    <location>
        <begin position="2"/>
        <end position="291"/>
    </location>
</feature>
<feature type="region of interest" description="Disordered" evidence="9">
    <location>
        <begin position="312"/>
        <end position="334"/>
    </location>
</feature>
<evidence type="ECO:0000256" key="4">
    <source>
        <dbReference type="ARBA" id="ARBA00023157"/>
    </source>
</evidence>
<dbReference type="InterPro" id="IPR023753">
    <property type="entry name" value="FAD/NAD-binding_dom"/>
</dbReference>
<proteinExistence type="inferred from homology"/>
<comment type="caution">
    <text evidence="11">The sequence shown here is derived from an EMBL/GenBank/DDBJ whole genome shotgun (WGS) entry which is preliminary data.</text>
</comment>
<dbReference type="InterPro" id="IPR050097">
    <property type="entry name" value="Ferredoxin-NADP_redctase_2"/>
</dbReference>
<dbReference type="RefSeq" id="WP_100424223.1">
    <property type="nucleotide sequence ID" value="NZ_PGFE01000009.1"/>
</dbReference>
<dbReference type="EC" id="1.8.1.9" evidence="7"/>
<evidence type="ECO:0000313" key="12">
    <source>
        <dbReference type="Proteomes" id="UP000231693"/>
    </source>
</evidence>
<dbReference type="GO" id="GO:0004791">
    <property type="term" value="F:thioredoxin-disulfide reductase (NADPH) activity"/>
    <property type="evidence" value="ECO:0007669"/>
    <property type="project" value="UniProtKB-UniRule"/>
</dbReference>
<keyword evidence="1 7" id="KW-0285">Flavoprotein</keyword>
<reference evidence="11 12" key="1">
    <citation type="submission" date="2017-11" db="EMBL/GenBank/DDBJ databases">
        <title>Genomic Encyclopedia of Archaeal and Bacterial Type Strains, Phase II (KMG-II): From Individual Species to Whole Genera.</title>
        <authorList>
            <person name="Goeker M."/>
        </authorList>
    </citation>
    <scope>NUCLEOTIDE SEQUENCE [LARGE SCALE GENOMIC DNA]</scope>
    <source>
        <strain evidence="11 12">DSM 25478</strain>
    </source>
</reference>
<dbReference type="InterPro" id="IPR008255">
    <property type="entry name" value="Pyr_nucl-diS_OxRdtase_2_AS"/>
</dbReference>
<evidence type="ECO:0000256" key="8">
    <source>
        <dbReference type="RuleBase" id="RU003881"/>
    </source>
</evidence>
<name>A0A2M9CBR7_9CELL</name>
<dbReference type="GO" id="GO:0019430">
    <property type="term" value="P:removal of superoxide radicals"/>
    <property type="evidence" value="ECO:0007669"/>
    <property type="project" value="UniProtKB-UniRule"/>
</dbReference>
<dbReference type="PROSITE" id="PS00573">
    <property type="entry name" value="PYRIDINE_REDOX_2"/>
    <property type="match status" value="1"/>
</dbReference>
<comment type="subunit">
    <text evidence="7">Homodimer.</text>
</comment>
<dbReference type="Pfam" id="PF07992">
    <property type="entry name" value="Pyr_redox_2"/>
    <property type="match status" value="1"/>
</dbReference>
<evidence type="ECO:0000256" key="5">
    <source>
        <dbReference type="ARBA" id="ARBA00023284"/>
    </source>
</evidence>
<dbReference type="Proteomes" id="UP000231693">
    <property type="component" value="Unassembled WGS sequence"/>
</dbReference>
<comment type="cofactor">
    <cofactor evidence="8">
        <name>FAD</name>
        <dbReference type="ChEBI" id="CHEBI:57692"/>
    </cofactor>
    <text evidence="8">Binds 1 FAD per subunit.</text>
</comment>
<dbReference type="EMBL" id="PGFE01000009">
    <property type="protein sequence ID" value="PJJ68532.1"/>
    <property type="molecule type" value="Genomic_DNA"/>
</dbReference>
<organism evidence="11 12">
    <name type="scientific">Sediminihabitans luteus</name>
    <dbReference type="NCBI Taxonomy" id="1138585"/>
    <lineage>
        <taxon>Bacteria</taxon>
        <taxon>Bacillati</taxon>
        <taxon>Actinomycetota</taxon>
        <taxon>Actinomycetes</taxon>
        <taxon>Micrococcales</taxon>
        <taxon>Cellulomonadaceae</taxon>
        <taxon>Sediminihabitans</taxon>
    </lineage>
</organism>
<dbReference type="InterPro" id="IPR036188">
    <property type="entry name" value="FAD/NAD-bd_sf"/>
</dbReference>
<dbReference type="PRINTS" id="PR00368">
    <property type="entry name" value="FADPNR"/>
</dbReference>
<dbReference type="NCBIfam" id="TIGR01292">
    <property type="entry name" value="TRX_reduct"/>
    <property type="match status" value="1"/>
</dbReference>
<dbReference type="OrthoDB" id="9806179at2"/>
<gene>
    <name evidence="11" type="ORF">CLV28_3084</name>
</gene>
<evidence type="ECO:0000256" key="6">
    <source>
        <dbReference type="ARBA" id="ARBA00048132"/>
    </source>
</evidence>
<evidence type="ECO:0000256" key="2">
    <source>
        <dbReference type="ARBA" id="ARBA00022827"/>
    </source>
</evidence>
<dbReference type="SUPFAM" id="SSF51905">
    <property type="entry name" value="FAD/NAD(P)-binding domain"/>
    <property type="match status" value="1"/>
</dbReference>
<evidence type="ECO:0000259" key="10">
    <source>
        <dbReference type="Pfam" id="PF07992"/>
    </source>
</evidence>